<keyword evidence="2" id="KW-1185">Reference proteome</keyword>
<evidence type="ECO:0000313" key="2">
    <source>
        <dbReference type="Proteomes" id="UP001186944"/>
    </source>
</evidence>
<comment type="caution">
    <text evidence="1">The sequence shown here is derived from an EMBL/GenBank/DDBJ whole genome shotgun (WGS) entry which is preliminary data.</text>
</comment>
<evidence type="ECO:0000313" key="1">
    <source>
        <dbReference type="EMBL" id="KAK3108958.1"/>
    </source>
</evidence>
<accession>A0AA88YN09</accession>
<protein>
    <submittedName>
        <fullName evidence="1">Uncharacterized protein</fullName>
    </submittedName>
</protein>
<dbReference type="EMBL" id="VSWD01000001">
    <property type="protein sequence ID" value="KAK3108958.1"/>
    <property type="molecule type" value="Genomic_DNA"/>
</dbReference>
<proteinExistence type="predicted"/>
<reference evidence="1" key="1">
    <citation type="submission" date="2019-08" db="EMBL/GenBank/DDBJ databases">
        <title>The improved chromosome-level genome for the pearl oyster Pinctada fucata martensii using PacBio sequencing and Hi-C.</title>
        <authorList>
            <person name="Zheng Z."/>
        </authorList>
    </citation>
    <scope>NUCLEOTIDE SEQUENCE</scope>
    <source>
        <strain evidence="1">ZZ-2019</strain>
        <tissue evidence="1">Adductor muscle</tissue>
    </source>
</reference>
<organism evidence="1 2">
    <name type="scientific">Pinctada imbricata</name>
    <name type="common">Atlantic pearl-oyster</name>
    <name type="synonym">Pinctada martensii</name>
    <dbReference type="NCBI Taxonomy" id="66713"/>
    <lineage>
        <taxon>Eukaryota</taxon>
        <taxon>Metazoa</taxon>
        <taxon>Spiralia</taxon>
        <taxon>Lophotrochozoa</taxon>
        <taxon>Mollusca</taxon>
        <taxon>Bivalvia</taxon>
        <taxon>Autobranchia</taxon>
        <taxon>Pteriomorphia</taxon>
        <taxon>Pterioida</taxon>
        <taxon>Pterioidea</taxon>
        <taxon>Pteriidae</taxon>
        <taxon>Pinctada</taxon>
    </lineage>
</organism>
<name>A0AA88YN09_PINIB</name>
<gene>
    <name evidence="1" type="ORF">FSP39_019794</name>
</gene>
<dbReference type="Proteomes" id="UP001186944">
    <property type="component" value="Unassembled WGS sequence"/>
</dbReference>
<sequence length="105" mass="11915">ATEIKILTCLEAIKTQVHQNTKLLQVLLKKDANTSVSNDDGPQFNCSVFPLGSRIEVEDRIKDPERLNQLELSEEISLHKVPQTVRYLLLKQTGSDLQMIEQVVE</sequence>
<dbReference type="AlphaFoldDB" id="A0AA88YN09"/>
<feature type="non-terminal residue" evidence="1">
    <location>
        <position position="1"/>
    </location>
</feature>